<dbReference type="InterPro" id="IPR036291">
    <property type="entry name" value="NAD(P)-bd_dom_sf"/>
</dbReference>
<feature type="binding site" evidence="10">
    <location>
        <position position="86"/>
    </location>
    <ligand>
        <name>NAD(+)</name>
        <dbReference type="ChEBI" id="CHEBI:57540"/>
    </ligand>
</feature>
<dbReference type="GO" id="GO:0003979">
    <property type="term" value="F:UDP-glucose 6-dehydrogenase activity"/>
    <property type="evidence" value="ECO:0007669"/>
    <property type="project" value="UniProtKB-EC"/>
</dbReference>
<accession>A0A2M6R9X2</accession>
<feature type="binding site" evidence="9">
    <location>
        <position position="263"/>
    </location>
    <ligand>
        <name>substrate</name>
    </ligand>
</feature>
<proteinExistence type="inferred from homology"/>
<dbReference type="InterPro" id="IPR017476">
    <property type="entry name" value="UDP-Glc/GDP-Man"/>
</dbReference>
<dbReference type="Pfam" id="PF00984">
    <property type="entry name" value="UDPG_MGDP_dh"/>
    <property type="match status" value="1"/>
</dbReference>
<feature type="domain" description="UDP-glucose/GDP-mannose dehydrogenase C-terminal" evidence="11">
    <location>
        <begin position="319"/>
        <end position="420"/>
    </location>
</feature>
<dbReference type="Gene3D" id="3.40.50.720">
    <property type="entry name" value="NAD(P)-binding Rossmann-like Domain"/>
    <property type="match status" value="2"/>
</dbReference>
<protein>
    <recommendedName>
        <fullName evidence="3 7">UDP-glucose 6-dehydrogenase</fullName>
        <ecNumber evidence="3 7">1.1.1.22</ecNumber>
    </recommendedName>
</protein>
<dbReference type="NCBIfam" id="TIGR03026">
    <property type="entry name" value="NDP-sugDHase"/>
    <property type="match status" value="1"/>
</dbReference>
<organism evidence="12 13">
    <name type="scientific">Candidatus Berkelbacteria bacterium CG10_big_fil_rev_8_21_14_0_10_43_14</name>
    <dbReference type="NCBI Taxonomy" id="1974515"/>
    <lineage>
        <taxon>Bacteria</taxon>
        <taxon>Candidatus Berkelbacteria</taxon>
    </lineage>
</organism>
<evidence type="ECO:0000256" key="6">
    <source>
        <dbReference type="ARBA" id="ARBA00047473"/>
    </source>
</evidence>
<dbReference type="InterPro" id="IPR001732">
    <property type="entry name" value="UDP-Glc/GDP-Man_DH_N"/>
</dbReference>
<feature type="binding site" evidence="10">
    <location>
        <position position="30"/>
    </location>
    <ligand>
        <name>NAD(+)</name>
        <dbReference type="ChEBI" id="CHEBI:57540"/>
    </ligand>
</feature>
<dbReference type="InterPro" id="IPR014026">
    <property type="entry name" value="UDP-Glc/GDP-Man_DH_dimer"/>
</dbReference>
<dbReference type="AlphaFoldDB" id="A0A2M6R9X2"/>
<dbReference type="SUPFAM" id="SSF51735">
    <property type="entry name" value="NAD(P)-binding Rossmann-fold domains"/>
    <property type="match status" value="1"/>
</dbReference>
<evidence type="ECO:0000313" key="12">
    <source>
        <dbReference type="EMBL" id="PIS07287.1"/>
    </source>
</evidence>
<dbReference type="EMBL" id="PEZX01000003">
    <property type="protein sequence ID" value="PIS07287.1"/>
    <property type="molecule type" value="Genomic_DNA"/>
</dbReference>
<dbReference type="InterPro" id="IPR014027">
    <property type="entry name" value="UDP-Glc/GDP-Man_DH_C"/>
</dbReference>
<dbReference type="GO" id="GO:0006065">
    <property type="term" value="P:UDP-glucuronate biosynthetic process"/>
    <property type="evidence" value="ECO:0007669"/>
    <property type="project" value="UniProtKB-UniPathway"/>
</dbReference>
<feature type="binding site" evidence="9">
    <location>
        <begin position="255"/>
        <end position="259"/>
    </location>
    <ligand>
        <name>substrate</name>
    </ligand>
</feature>
<evidence type="ECO:0000256" key="7">
    <source>
        <dbReference type="PIRNR" id="PIRNR000124"/>
    </source>
</evidence>
<keyword evidence="4 7" id="KW-0560">Oxidoreductase</keyword>
<feature type="binding site" evidence="10">
    <location>
        <position position="160"/>
    </location>
    <ligand>
        <name>NAD(+)</name>
        <dbReference type="ChEBI" id="CHEBI:57540"/>
    </ligand>
</feature>
<feature type="binding site" evidence="10">
    <location>
        <position position="333"/>
    </location>
    <ligand>
        <name>NAD(+)</name>
        <dbReference type="ChEBI" id="CHEBI:57540"/>
    </ligand>
</feature>
<evidence type="ECO:0000256" key="4">
    <source>
        <dbReference type="ARBA" id="ARBA00023002"/>
    </source>
</evidence>
<feature type="binding site" evidence="10">
    <location>
        <position position="128"/>
    </location>
    <ligand>
        <name>NAD(+)</name>
        <dbReference type="ChEBI" id="CHEBI:57540"/>
    </ligand>
</feature>
<dbReference type="InterPro" id="IPR008927">
    <property type="entry name" value="6-PGluconate_DH-like_C_sf"/>
</dbReference>
<dbReference type="PANTHER" id="PTHR43750">
    <property type="entry name" value="UDP-GLUCOSE 6-DEHYDROGENASE TUAD"/>
    <property type="match status" value="1"/>
</dbReference>
<evidence type="ECO:0000256" key="5">
    <source>
        <dbReference type="ARBA" id="ARBA00023027"/>
    </source>
</evidence>
<dbReference type="PIRSF" id="PIRSF000124">
    <property type="entry name" value="UDPglc_GDPman_dh"/>
    <property type="match status" value="1"/>
</dbReference>
<evidence type="ECO:0000313" key="13">
    <source>
        <dbReference type="Proteomes" id="UP000231162"/>
    </source>
</evidence>
<comment type="catalytic activity">
    <reaction evidence="6 7">
        <text>UDP-alpha-D-glucose + 2 NAD(+) + H2O = UDP-alpha-D-glucuronate + 2 NADH + 3 H(+)</text>
        <dbReference type="Rhea" id="RHEA:23596"/>
        <dbReference type="ChEBI" id="CHEBI:15377"/>
        <dbReference type="ChEBI" id="CHEBI:15378"/>
        <dbReference type="ChEBI" id="CHEBI:57540"/>
        <dbReference type="ChEBI" id="CHEBI:57945"/>
        <dbReference type="ChEBI" id="CHEBI:58052"/>
        <dbReference type="ChEBI" id="CHEBI:58885"/>
        <dbReference type="EC" id="1.1.1.22"/>
    </reaction>
</comment>
<feature type="binding site" evidence="9">
    <location>
        <begin position="157"/>
        <end position="160"/>
    </location>
    <ligand>
        <name>substrate</name>
    </ligand>
</feature>
<name>A0A2M6R9X2_9BACT</name>
<feature type="active site" description="Nucleophile" evidence="8">
    <location>
        <position position="266"/>
    </location>
</feature>
<dbReference type="InterPro" id="IPR028357">
    <property type="entry name" value="UDPglc_DH_bac"/>
</dbReference>
<evidence type="ECO:0000259" key="11">
    <source>
        <dbReference type="SMART" id="SM00984"/>
    </source>
</evidence>
<reference evidence="13" key="1">
    <citation type="submission" date="2017-09" db="EMBL/GenBank/DDBJ databases">
        <title>Depth-based differentiation of microbial function through sediment-hosted aquifers and enrichment of novel symbionts in the deep terrestrial subsurface.</title>
        <authorList>
            <person name="Probst A.J."/>
            <person name="Ladd B."/>
            <person name="Jarett J.K."/>
            <person name="Geller-Mcgrath D.E."/>
            <person name="Sieber C.M.K."/>
            <person name="Emerson J.B."/>
            <person name="Anantharaman K."/>
            <person name="Thomas B.C."/>
            <person name="Malmstrom R."/>
            <person name="Stieglmeier M."/>
            <person name="Klingl A."/>
            <person name="Woyke T."/>
            <person name="Ryan C.M."/>
            <person name="Banfield J.F."/>
        </authorList>
    </citation>
    <scope>NUCLEOTIDE SEQUENCE [LARGE SCALE GENOMIC DNA]</scope>
</reference>
<dbReference type="PIRSF" id="PIRSF500134">
    <property type="entry name" value="UDPglc_DH_bac"/>
    <property type="match status" value="1"/>
</dbReference>
<feature type="binding site" evidence="9">
    <location>
        <position position="326"/>
    </location>
    <ligand>
        <name>substrate</name>
    </ligand>
</feature>
<evidence type="ECO:0000256" key="9">
    <source>
        <dbReference type="PIRSR" id="PIRSR500134-2"/>
    </source>
</evidence>
<dbReference type="EC" id="1.1.1.22" evidence="3 7"/>
<comment type="similarity">
    <text evidence="2 7">Belongs to the UDP-glucose/GDP-mannose dehydrogenase family.</text>
</comment>
<feature type="binding site" evidence="9">
    <location>
        <position position="209"/>
    </location>
    <ligand>
        <name>substrate</name>
    </ligand>
</feature>
<dbReference type="GO" id="GO:0000271">
    <property type="term" value="P:polysaccharide biosynthetic process"/>
    <property type="evidence" value="ECO:0007669"/>
    <property type="project" value="InterPro"/>
</dbReference>
<dbReference type="SUPFAM" id="SSF48179">
    <property type="entry name" value="6-phosphogluconate dehydrogenase C-terminal domain-like"/>
    <property type="match status" value="1"/>
</dbReference>
<dbReference type="Proteomes" id="UP000231162">
    <property type="component" value="Unassembled WGS sequence"/>
</dbReference>
<sequence>MNIVVIGTGYVGLVTGVIFAECGNCVTCVDIDADKIALLKKGKSPIYEPGLREMLTRNIKEKRISFLVDASDAIADAQVIIIGVGTPSNADGSVNLSYVHAAAESIAKALGEVPKKDQSYKVIVNKSTVPIGTGDEVTTIIKKNYMGPFDVVSNPEFLREGQAIADCMNPDRIVVGNASIQAQKVMEQLYAPYDCPKLFTDIKTAEMIKYASNSFLATSISFINSLAELCEAVGADVKEVARGMRLDKRIGAHAFLDAGPGYGGSCFPKDVKGLIDIGYQYGVSLSVLEATEDVNTHAKLRVIEKIAALVGSPEGKKIAIWGLAFKAQTDDVRDAPVLPVLDWLIQEKAKVVAFDPIAQENIATLYPSIQFTNDCYDAVVGADCVIIMTEWNEFKSIDLNKVKKLMNKPVMVDARNIFGTQTMKKLGFIYTNIGNVQ</sequence>
<dbReference type="SMART" id="SM00984">
    <property type="entry name" value="UDPG_MGDP_dh_C"/>
    <property type="match status" value="1"/>
</dbReference>
<evidence type="ECO:0000256" key="3">
    <source>
        <dbReference type="ARBA" id="ARBA00012954"/>
    </source>
</evidence>
<evidence type="ECO:0000256" key="10">
    <source>
        <dbReference type="PIRSR" id="PIRSR500134-3"/>
    </source>
</evidence>
<dbReference type="Pfam" id="PF03721">
    <property type="entry name" value="UDPG_MGDP_dh_N"/>
    <property type="match status" value="1"/>
</dbReference>
<gene>
    <name evidence="12" type="ORF">COT79_00135</name>
</gene>
<dbReference type="Gene3D" id="1.20.5.100">
    <property type="entry name" value="Cytochrome c1, transmembrane anchor, C-terminal"/>
    <property type="match status" value="1"/>
</dbReference>
<dbReference type="UniPathway" id="UPA00038">
    <property type="reaction ID" value="UER00491"/>
</dbReference>
<dbReference type="Pfam" id="PF03720">
    <property type="entry name" value="UDPG_MGDP_dh_C"/>
    <property type="match status" value="1"/>
</dbReference>
<feature type="binding site" evidence="10">
    <location>
        <position position="35"/>
    </location>
    <ligand>
        <name>NAD(+)</name>
        <dbReference type="ChEBI" id="CHEBI:57540"/>
    </ligand>
</feature>
<feature type="binding site" evidence="10">
    <location>
        <position position="269"/>
    </location>
    <ligand>
        <name>NAD(+)</name>
        <dbReference type="ChEBI" id="CHEBI:57540"/>
    </ligand>
</feature>
<dbReference type="PANTHER" id="PTHR43750:SF3">
    <property type="entry name" value="UDP-GLUCOSE 6-DEHYDROGENASE TUAD"/>
    <property type="match status" value="1"/>
</dbReference>
<evidence type="ECO:0000256" key="1">
    <source>
        <dbReference type="ARBA" id="ARBA00004701"/>
    </source>
</evidence>
<evidence type="ECO:0000256" key="8">
    <source>
        <dbReference type="PIRSR" id="PIRSR500134-1"/>
    </source>
</evidence>
<keyword evidence="5 7" id="KW-0520">NAD</keyword>
<dbReference type="InterPro" id="IPR036220">
    <property type="entry name" value="UDP-Glc/GDP-Man_DH_C_sf"/>
</dbReference>
<dbReference type="SUPFAM" id="SSF52413">
    <property type="entry name" value="UDP-glucose/GDP-mannose dehydrogenase C-terminal domain"/>
    <property type="match status" value="1"/>
</dbReference>
<comment type="caution">
    <text evidence="12">The sequence shown here is derived from an EMBL/GenBank/DDBJ whole genome shotgun (WGS) entry which is preliminary data.</text>
</comment>
<dbReference type="GO" id="GO:0051287">
    <property type="term" value="F:NAD binding"/>
    <property type="evidence" value="ECO:0007669"/>
    <property type="project" value="InterPro"/>
</dbReference>
<evidence type="ECO:0000256" key="2">
    <source>
        <dbReference type="ARBA" id="ARBA00006601"/>
    </source>
</evidence>
<comment type="pathway">
    <text evidence="1">Nucleotide-sugar biosynthesis; UDP-alpha-D-glucuronate biosynthesis; UDP-alpha-D-glucuronate from UDP-alpha-D-glucose: step 1/1.</text>
</comment>